<dbReference type="EMBL" id="CP001631">
    <property type="protein sequence ID" value="ACU52993.1"/>
    <property type="molecule type" value="Genomic_DNA"/>
</dbReference>
<dbReference type="AlphaFoldDB" id="C7M1E4"/>
<feature type="transmembrane region" description="Helical" evidence="1">
    <location>
        <begin position="240"/>
        <end position="260"/>
    </location>
</feature>
<evidence type="ECO:0000256" key="1">
    <source>
        <dbReference type="SAM" id="Phobius"/>
    </source>
</evidence>
<sequence length="299" mass="31732">MTRALVMIAGSFLGIGVVGALIAIAVALRPPSGGRVEEVERVGLVSRRPSALRSALATMHPFAIDHRLAIGVALALLAGLAGAWLLVVPSILIGYVLGDLFLRPALAESVDELSSMLQFIIDFRSGLLSGGVSVPAALELAIDAQPAGRFTRDRRVPYQQMADPSAREGEARVALSHLIERTTNPLIHITDVLVYLALRATNLRVANQLDLLGDVLLQQVQAYRGLVVTELLSSLGEVRLITIITIGAVYATLLALGGSLGSDIGLSLLAQVVALAGSGAQLLWALSLRRDLEFKLRYL</sequence>
<proteinExistence type="predicted"/>
<dbReference type="KEGG" id="afo:Afer_0018"/>
<dbReference type="HOGENOM" id="CLU_929468_0_0_11"/>
<gene>
    <name evidence="2" type="ordered locus">Afer_0018</name>
</gene>
<evidence type="ECO:0000313" key="3">
    <source>
        <dbReference type="Proteomes" id="UP000000771"/>
    </source>
</evidence>
<reference evidence="2 3" key="1">
    <citation type="journal article" date="2009" name="Stand. Genomic Sci.">
        <title>Complete genome sequence of Acidimicrobium ferrooxidans type strain (ICP).</title>
        <authorList>
            <person name="Clum A."/>
            <person name="Nolan M."/>
            <person name="Lang E."/>
            <person name="Glavina Del Rio T."/>
            <person name="Tice H."/>
            <person name="Copeland A."/>
            <person name="Cheng J.F."/>
            <person name="Lucas S."/>
            <person name="Chen F."/>
            <person name="Bruce D."/>
            <person name="Goodwin L."/>
            <person name="Pitluck S."/>
            <person name="Ivanova N."/>
            <person name="Mavrommatis K."/>
            <person name="Mikhailova N."/>
            <person name="Pati A."/>
            <person name="Chen A."/>
            <person name="Palaniappan K."/>
            <person name="Goker M."/>
            <person name="Spring S."/>
            <person name="Land M."/>
            <person name="Hauser L."/>
            <person name="Chang Y.J."/>
            <person name="Jeffries C.C."/>
            <person name="Chain P."/>
            <person name="Bristow J."/>
            <person name="Eisen J.A."/>
            <person name="Markowitz V."/>
            <person name="Hugenholtz P."/>
            <person name="Kyrpides N.C."/>
            <person name="Klenk H.P."/>
            <person name="Lapidus A."/>
        </authorList>
    </citation>
    <scope>NUCLEOTIDE SEQUENCE [LARGE SCALE GENOMIC DNA]</scope>
    <source>
        <strain evidence="3">DSM 10331 / JCM 15462 / NBRC 103882 / ICP</strain>
    </source>
</reference>
<keyword evidence="1" id="KW-0472">Membrane</keyword>
<dbReference type="STRING" id="525909.Afer_0018"/>
<keyword evidence="1" id="KW-0812">Transmembrane</keyword>
<name>C7M1E4_ACIFD</name>
<organism evidence="2 3">
    <name type="scientific">Acidimicrobium ferrooxidans (strain DSM 10331 / JCM 15462 / NBRC 103882 / ICP)</name>
    <dbReference type="NCBI Taxonomy" id="525909"/>
    <lineage>
        <taxon>Bacteria</taxon>
        <taxon>Bacillati</taxon>
        <taxon>Actinomycetota</taxon>
        <taxon>Acidimicrobiia</taxon>
        <taxon>Acidimicrobiales</taxon>
        <taxon>Acidimicrobiaceae</taxon>
        <taxon>Acidimicrobium</taxon>
    </lineage>
</organism>
<feature type="transmembrane region" description="Helical" evidence="1">
    <location>
        <begin position="68"/>
        <end position="97"/>
    </location>
</feature>
<protein>
    <recommendedName>
        <fullName evidence="4">Type II secretion system protein</fullName>
    </recommendedName>
</protein>
<evidence type="ECO:0000313" key="2">
    <source>
        <dbReference type="EMBL" id="ACU52993.1"/>
    </source>
</evidence>
<keyword evidence="1" id="KW-1133">Transmembrane helix</keyword>
<feature type="transmembrane region" description="Helical" evidence="1">
    <location>
        <begin position="266"/>
        <end position="288"/>
    </location>
</feature>
<evidence type="ECO:0008006" key="4">
    <source>
        <dbReference type="Google" id="ProtNLM"/>
    </source>
</evidence>
<dbReference type="RefSeq" id="WP_012784112.1">
    <property type="nucleotide sequence ID" value="NC_013124.1"/>
</dbReference>
<keyword evidence="3" id="KW-1185">Reference proteome</keyword>
<feature type="transmembrane region" description="Helical" evidence="1">
    <location>
        <begin position="6"/>
        <end position="28"/>
    </location>
</feature>
<dbReference type="Proteomes" id="UP000000771">
    <property type="component" value="Chromosome"/>
</dbReference>
<accession>C7M1E4</accession>